<proteinExistence type="inferred from homology"/>
<keyword evidence="4 6" id="KW-0238">DNA-binding</keyword>
<comment type="function">
    <text evidence="1 6">Required for the transposition of the insertion element.</text>
</comment>
<evidence type="ECO:0000256" key="5">
    <source>
        <dbReference type="ARBA" id="ARBA00023172"/>
    </source>
</evidence>
<dbReference type="GO" id="GO:0003677">
    <property type="term" value="F:DNA binding"/>
    <property type="evidence" value="ECO:0007669"/>
    <property type="project" value="UniProtKB-UniRule"/>
</dbReference>
<keyword evidence="5 6" id="KW-0233">DNA recombination</keyword>
<protein>
    <recommendedName>
        <fullName evidence="6">Mutator family transposase</fullName>
    </recommendedName>
</protein>
<evidence type="ECO:0000256" key="3">
    <source>
        <dbReference type="ARBA" id="ARBA00022578"/>
    </source>
</evidence>
<evidence type="ECO:0000256" key="1">
    <source>
        <dbReference type="ARBA" id="ARBA00002190"/>
    </source>
</evidence>
<evidence type="ECO:0000256" key="2">
    <source>
        <dbReference type="ARBA" id="ARBA00010961"/>
    </source>
</evidence>
<dbReference type="GO" id="GO:0006313">
    <property type="term" value="P:DNA transposition"/>
    <property type="evidence" value="ECO:0007669"/>
    <property type="project" value="UniProtKB-UniRule"/>
</dbReference>
<dbReference type="PROSITE" id="PS01007">
    <property type="entry name" value="TRANSPOSASE_MUTATOR"/>
    <property type="match status" value="1"/>
</dbReference>
<keyword evidence="3 6" id="KW-0815">Transposition</keyword>
<comment type="similarity">
    <text evidence="2 6">Belongs to the transposase mutator family.</text>
</comment>
<sequence length="383" mass="44330">MELTTSQKSAFISEMLSSESGINELIRILLNTFSKQERSLFVQEHKGEQCNGFRPRRWRGYGCSFELRIPRTRSGSFEPLILGILSHQESERALLLHELYTRGLSCEDIGAVCERLYGHHYSKQQVSFLSNTSKAEIYKWLERQLSPHYLAVYIDATFAFTRREDSVSKEAYYTMLGLLPDGSREVLCVVNHPTEGALNWEMELKALKTRGVERIDLIISDALQGIERAICSAFPQSAHQLCVVHFKRQALNVVSKRDKAQMTQELDELFPIRDIGLTPIKAFEKLCTFAERWGKSYRSFLSPSSPRNIGYFTYLRFPEEVRRMIYSTTWVERLNRSYKRTLRMRGALPSAGAVVFLLGSVAREMTERTYARRLPYFQERSIK</sequence>
<dbReference type="GO" id="GO:0004803">
    <property type="term" value="F:transposase activity"/>
    <property type="evidence" value="ECO:0007669"/>
    <property type="project" value="UniProtKB-UniRule"/>
</dbReference>
<gene>
    <name evidence="7" type="ORF">CTM46_02165</name>
</gene>
<reference evidence="7 8" key="1">
    <citation type="submission" date="2017-11" db="EMBL/GenBank/DDBJ databases">
        <title>Genome sequencing of Prevotella intermedia KCOM 1949.</title>
        <authorList>
            <person name="Kook J.-K."/>
            <person name="Park S.-N."/>
            <person name="Lim Y.K."/>
        </authorList>
    </citation>
    <scope>NUCLEOTIDE SEQUENCE [LARGE SCALE GENOMIC DNA]</scope>
    <source>
        <strain evidence="7 8">KCOM 1949</strain>
    </source>
</reference>
<accession>A0A2D3LID6</accession>
<keyword evidence="6" id="KW-0814">Transposable element</keyword>
<dbReference type="NCBIfam" id="NF033543">
    <property type="entry name" value="transpos_IS256"/>
    <property type="match status" value="1"/>
</dbReference>
<dbReference type="Proteomes" id="UP000230742">
    <property type="component" value="Chromosome 1"/>
</dbReference>
<dbReference type="Pfam" id="PF00872">
    <property type="entry name" value="Transposase_mut"/>
    <property type="match status" value="1"/>
</dbReference>
<evidence type="ECO:0000313" key="8">
    <source>
        <dbReference type="Proteomes" id="UP000230742"/>
    </source>
</evidence>
<name>A0A2D3LID6_PREIN</name>
<dbReference type="PANTHER" id="PTHR33217:SF8">
    <property type="entry name" value="MUTATOR FAMILY TRANSPOSASE"/>
    <property type="match status" value="1"/>
</dbReference>
<organism evidence="7 8">
    <name type="scientific">Prevotella intermedia</name>
    <dbReference type="NCBI Taxonomy" id="28131"/>
    <lineage>
        <taxon>Bacteria</taxon>
        <taxon>Pseudomonadati</taxon>
        <taxon>Bacteroidota</taxon>
        <taxon>Bacteroidia</taxon>
        <taxon>Bacteroidales</taxon>
        <taxon>Prevotellaceae</taxon>
        <taxon>Prevotella</taxon>
    </lineage>
</organism>
<dbReference type="AlphaFoldDB" id="A0A2D3LID6"/>
<evidence type="ECO:0000313" key="7">
    <source>
        <dbReference type="EMBL" id="ATV30367.1"/>
    </source>
</evidence>
<evidence type="ECO:0000256" key="6">
    <source>
        <dbReference type="RuleBase" id="RU365089"/>
    </source>
</evidence>
<evidence type="ECO:0000256" key="4">
    <source>
        <dbReference type="ARBA" id="ARBA00023125"/>
    </source>
</evidence>
<dbReference type="RefSeq" id="WP_100013714.1">
    <property type="nucleotide sequence ID" value="NZ_CP024727.1"/>
</dbReference>
<dbReference type="EMBL" id="CP024727">
    <property type="protein sequence ID" value="ATV30367.1"/>
    <property type="molecule type" value="Genomic_DNA"/>
</dbReference>
<dbReference type="PANTHER" id="PTHR33217">
    <property type="entry name" value="TRANSPOSASE FOR INSERTION SEQUENCE ELEMENT IS1081"/>
    <property type="match status" value="1"/>
</dbReference>
<dbReference type="InterPro" id="IPR001207">
    <property type="entry name" value="Transposase_mutator"/>
</dbReference>